<dbReference type="InterPro" id="IPR028612">
    <property type="entry name" value="Topoisom_1_IA"/>
</dbReference>
<evidence type="ECO:0000256" key="9">
    <source>
        <dbReference type="SAM" id="MobiDB-lite"/>
    </source>
</evidence>
<name>A0A3Q9G803_9ACTO</name>
<dbReference type="SMART" id="SM00493">
    <property type="entry name" value="TOPRIM"/>
    <property type="match status" value="1"/>
</dbReference>
<dbReference type="PRINTS" id="PR00417">
    <property type="entry name" value="PRTPISMRASEI"/>
</dbReference>
<evidence type="ECO:0000313" key="13">
    <source>
        <dbReference type="Proteomes" id="UP000280344"/>
    </source>
</evidence>
<dbReference type="Gene3D" id="1.10.460.10">
    <property type="entry name" value="Topoisomerase I, domain 2"/>
    <property type="match status" value="1"/>
</dbReference>
<comment type="catalytic activity">
    <reaction evidence="1 8">
        <text>ATP-independent breakage of single-stranded DNA, followed by passage and rejoining.</text>
        <dbReference type="EC" id="5.6.2.1"/>
    </reaction>
</comment>
<dbReference type="InterPro" id="IPR013824">
    <property type="entry name" value="Topo_IA_cen_sub1"/>
</dbReference>
<dbReference type="GO" id="GO:0003677">
    <property type="term" value="F:DNA binding"/>
    <property type="evidence" value="ECO:0007669"/>
    <property type="project" value="UniProtKB-KW"/>
</dbReference>
<dbReference type="InterPro" id="IPR003602">
    <property type="entry name" value="Topo_IA_DNA-bd_dom"/>
</dbReference>
<feature type="site" description="Interaction with DNA" evidence="8">
    <location>
        <position position="32"/>
    </location>
</feature>
<dbReference type="NCBIfam" id="TIGR01051">
    <property type="entry name" value="topA_bact"/>
    <property type="match status" value="1"/>
</dbReference>
<feature type="active site" description="O-(5'-phospho-DNA)-tyrosine intermediate" evidence="8">
    <location>
        <position position="325"/>
    </location>
</feature>
<feature type="domain" description="Topo IA-type catalytic" evidence="11">
    <location>
        <begin position="140"/>
        <end position="599"/>
    </location>
</feature>
<comment type="similarity">
    <text evidence="2 8">Belongs to the type IA topoisomerase family.</text>
</comment>
<keyword evidence="3" id="KW-0479">Metal-binding</keyword>
<dbReference type="CDD" id="cd00186">
    <property type="entry name" value="TOP1Ac"/>
    <property type="match status" value="1"/>
</dbReference>
<dbReference type="InterPro" id="IPR013825">
    <property type="entry name" value="Topo_IA_cen_sub2"/>
</dbReference>
<evidence type="ECO:0000259" key="10">
    <source>
        <dbReference type="PROSITE" id="PS50880"/>
    </source>
</evidence>
<feature type="compositionally biased region" description="Basic residues" evidence="9">
    <location>
        <begin position="891"/>
        <end position="903"/>
    </location>
</feature>
<feature type="site" description="Interaction with DNA" evidence="8">
    <location>
        <position position="150"/>
    </location>
</feature>
<keyword evidence="4" id="KW-0460">Magnesium</keyword>
<dbReference type="InterPro" id="IPR034149">
    <property type="entry name" value="TOPRIM_TopoI"/>
</dbReference>
<feature type="compositionally biased region" description="Basic and acidic residues" evidence="9">
    <location>
        <begin position="859"/>
        <end position="868"/>
    </location>
</feature>
<feature type="site" description="Interaction with DNA" evidence="8">
    <location>
        <position position="159"/>
    </location>
</feature>
<dbReference type="Gene3D" id="2.70.20.10">
    <property type="entry name" value="Topoisomerase I, domain 3"/>
    <property type="match status" value="1"/>
</dbReference>
<dbReference type="GO" id="GO:0006265">
    <property type="term" value="P:DNA topological change"/>
    <property type="evidence" value="ECO:0007669"/>
    <property type="project" value="UniProtKB-UniRule"/>
</dbReference>
<dbReference type="OrthoDB" id="9804262at2"/>
<feature type="region of interest" description="Disordered" evidence="9">
    <location>
        <begin position="278"/>
        <end position="299"/>
    </location>
</feature>
<dbReference type="GO" id="GO:0046872">
    <property type="term" value="F:metal ion binding"/>
    <property type="evidence" value="ECO:0007669"/>
    <property type="project" value="UniProtKB-KW"/>
</dbReference>
<dbReference type="SMART" id="SM00437">
    <property type="entry name" value="TOP1Ac"/>
    <property type="match status" value="1"/>
</dbReference>
<evidence type="ECO:0000256" key="3">
    <source>
        <dbReference type="ARBA" id="ARBA00022723"/>
    </source>
</evidence>
<dbReference type="Pfam" id="PF01131">
    <property type="entry name" value="Topoisom_bac"/>
    <property type="match status" value="1"/>
</dbReference>
<dbReference type="EMBL" id="CP034593">
    <property type="protein sequence ID" value="AZQ77737.1"/>
    <property type="molecule type" value="Genomic_DNA"/>
</dbReference>
<dbReference type="InterPro" id="IPR023405">
    <property type="entry name" value="Topo_IA_core_domain"/>
</dbReference>
<evidence type="ECO:0000256" key="5">
    <source>
        <dbReference type="ARBA" id="ARBA00023029"/>
    </source>
</evidence>
<dbReference type="InterPro" id="IPR006171">
    <property type="entry name" value="TOPRIM_dom"/>
</dbReference>
<protein>
    <recommendedName>
        <fullName evidence="8">DNA topoisomerase 1</fullName>
        <ecNumber evidence="8">5.6.2.1</ecNumber>
    </recommendedName>
    <alternativeName>
        <fullName evidence="8">DNA topoisomerase I</fullName>
    </alternativeName>
</protein>
<dbReference type="RefSeq" id="WP_126704540.1">
    <property type="nucleotide sequence ID" value="NZ_CP034593.1"/>
</dbReference>
<proteinExistence type="inferred from homology"/>
<dbReference type="PROSITE" id="PS00396">
    <property type="entry name" value="TOPO_IA_1"/>
    <property type="match status" value="1"/>
</dbReference>
<feature type="site" description="Interaction with DNA" evidence="8">
    <location>
        <position position="151"/>
    </location>
</feature>
<dbReference type="EC" id="5.6.2.1" evidence="8"/>
<dbReference type="HAMAP" id="MF_00952">
    <property type="entry name" value="Topoisom_1_prok"/>
    <property type="match status" value="1"/>
</dbReference>
<feature type="domain" description="Toprim" evidence="10">
    <location>
        <begin position="2"/>
        <end position="125"/>
    </location>
</feature>
<evidence type="ECO:0000256" key="4">
    <source>
        <dbReference type="ARBA" id="ARBA00022842"/>
    </source>
</evidence>
<dbReference type="InterPro" id="IPR013497">
    <property type="entry name" value="Topo_IA_cen"/>
</dbReference>
<dbReference type="SMART" id="SM00436">
    <property type="entry name" value="TOP1Bc"/>
    <property type="match status" value="1"/>
</dbReference>
<feature type="region of interest" description="Interaction with DNA" evidence="8">
    <location>
        <begin position="174"/>
        <end position="179"/>
    </location>
</feature>
<dbReference type="PANTHER" id="PTHR42785">
    <property type="entry name" value="DNA TOPOISOMERASE, TYPE IA, CORE"/>
    <property type="match status" value="1"/>
</dbReference>
<reference evidence="12 13" key="1">
    <citation type="submission" date="2018-12" db="EMBL/GenBank/DDBJ databases">
        <title>Complete genome sequence of Flaviflexus sp. H23T48.</title>
        <authorList>
            <person name="Bae J.-W."/>
            <person name="Lee J.-Y."/>
        </authorList>
    </citation>
    <scope>NUCLEOTIDE SEQUENCE [LARGE SCALE GENOMIC DNA]</scope>
    <source>
        <strain evidence="12 13">H23T48</strain>
    </source>
</reference>
<evidence type="ECO:0000259" key="11">
    <source>
        <dbReference type="PROSITE" id="PS52039"/>
    </source>
</evidence>
<dbReference type="PANTHER" id="PTHR42785:SF1">
    <property type="entry name" value="DNA TOPOISOMERASE"/>
    <property type="match status" value="1"/>
</dbReference>
<dbReference type="CDD" id="cd03363">
    <property type="entry name" value="TOPRIM_TopoIA_TopoI"/>
    <property type="match status" value="1"/>
</dbReference>
<feature type="site" description="Interaction with DNA" evidence="8">
    <location>
        <position position="531"/>
    </location>
</feature>
<keyword evidence="13" id="KW-1185">Reference proteome</keyword>
<feature type="site" description="Interaction with DNA" evidence="8">
    <location>
        <position position="154"/>
    </location>
</feature>
<gene>
    <name evidence="8 12" type="primary">topA</name>
    <name evidence="12" type="ORF">EJ997_10680</name>
</gene>
<evidence type="ECO:0000313" key="12">
    <source>
        <dbReference type="EMBL" id="AZQ77737.1"/>
    </source>
</evidence>
<evidence type="ECO:0000256" key="6">
    <source>
        <dbReference type="ARBA" id="ARBA00023125"/>
    </source>
</evidence>
<accession>A0A3Q9G803</accession>
<keyword evidence="6 8" id="KW-0238">DNA-binding</keyword>
<evidence type="ECO:0000256" key="2">
    <source>
        <dbReference type="ARBA" id="ARBA00009446"/>
    </source>
</evidence>
<evidence type="ECO:0000256" key="7">
    <source>
        <dbReference type="ARBA" id="ARBA00023235"/>
    </source>
</evidence>
<keyword evidence="7 8" id="KW-0413">Isomerase</keyword>
<dbReference type="KEGG" id="flh:EJ997_10680"/>
<comment type="function">
    <text evidence="8">Releases the supercoiling and torsional tension of DNA, which is introduced during the DNA replication and transcription, by transiently cleaving and rejoining one strand of the DNA duplex. Introduces a single-strand break via transesterification at a target site in duplex DNA. The scissile phosphodiester is attacked by the catalytic tyrosine of the enzyme, resulting in the formation of a DNA-(5'-phosphotyrosyl)-enzyme intermediate and the expulsion of a 3'-OH DNA strand. The free DNA strand then undergoes passage around the unbroken strand, thus removing DNA supercoils. Finally, in the religation step, the DNA 3'-OH attacks the covalent intermediate to expel the active-site tyrosine and restore the DNA phosphodiester backbone.</text>
</comment>
<keyword evidence="5 8" id="KW-0799">Topoisomerase</keyword>
<organism evidence="12 13">
    <name type="scientific">Flaviflexus ciconiae</name>
    <dbReference type="NCBI Taxonomy" id="2496867"/>
    <lineage>
        <taxon>Bacteria</taxon>
        <taxon>Bacillati</taxon>
        <taxon>Actinomycetota</taxon>
        <taxon>Actinomycetes</taxon>
        <taxon>Actinomycetales</taxon>
        <taxon>Actinomycetaceae</taxon>
        <taxon>Flaviflexus</taxon>
    </lineage>
</organism>
<dbReference type="InterPro" id="IPR025589">
    <property type="entry name" value="Toprim_C_rpt"/>
</dbReference>
<dbReference type="InterPro" id="IPR023406">
    <property type="entry name" value="Topo_IA_AS"/>
</dbReference>
<dbReference type="AlphaFoldDB" id="A0A3Q9G803"/>
<dbReference type="Gene3D" id="3.40.50.140">
    <property type="match status" value="1"/>
</dbReference>
<dbReference type="Pfam" id="PF13368">
    <property type="entry name" value="Toprim_C_rpt"/>
    <property type="match status" value="4"/>
</dbReference>
<dbReference type="InterPro" id="IPR000380">
    <property type="entry name" value="Topo_IA"/>
</dbReference>
<feature type="compositionally biased region" description="Low complexity" evidence="9">
    <location>
        <begin position="877"/>
        <end position="890"/>
    </location>
</feature>
<dbReference type="InterPro" id="IPR005733">
    <property type="entry name" value="TopoI_bac-type"/>
</dbReference>
<dbReference type="Pfam" id="PF01751">
    <property type="entry name" value="Toprim"/>
    <property type="match status" value="1"/>
</dbReference>
<dbReference type="Proteomes" id="UP000280344">
    <property type="component" value="Chromosome"/>
</dbReference>
<evidence type="ECO:0000256" key="8">
    <source>
        <dbReference type="HAMAP-Rule" id="MF_00952"/>
    </source>
</evidence>
<dbReference type="SUPFAM" id="SSF56712">
    <property type="entry name" value="Prokaryotic type I DNA topoisomerase"/>
    <property type="match status" value="1"/>
</dbReference>
<dbReference type="PROSITE" id="PS50880">
    <property type="entry name" value="TOPRIM"/>
    <property type="match status" value="1"/>
</dbReference>
<dbReference type="InterPro" id="IPR013826">
    <property type="entry name" value="Topo_IA_cen_sub3"/>
</dbReference>
<sequence length="912" mass="100753">MTKLVIVESPAKARTIAAYLGSEFVVEASVGHIRDLAEPRELPADMKKGPYGRFAVNTEDGFDPYYIVDANKKKTVTELKKLLKDADELYLATDEDREGEAIAWHLLQVLNPKVPVKRMVFHEITREAIDRALENTREIDTQLVDAQESRRILDRLYGYEVSPVLWRKIGPGLSAGRVQSVATRLVVERERERMAFVSSNYWSVAVKVHGGEEGAEETFKARLTSVDDRPVAQGRDFGDDGKLNPAAIRKDVAVLDEESAKALAEALTGAHIGVLKVESKPSKRRPSPPFTTSTLQQEASRKLGLNSRQTMSQAQQLYENGFITYMRTDSVDLSKEAVSAARSQVKERYGDSYIPEKPRFYSKKAKGAQEAHEAIRPAGDKFRSPDQVKSALSGMQYKLYELIWKRTLASQMSDANLLTSSVQMSTEVQAAGFSKAGLSASGTVVTFPGYLAVYEEGKDKSRYEEKDGESRLPELSEGDIVDVVDPGAVAEGHETTPPPRFTDASLVRKLEELGIGRPSTYASTISVITDRGYVERRGQAMVPTWIAFSVIRLLEENLPGYVDYDFTAQMENSLDWIASGKTDRVAYLESFYHGDDDHKGLQHEVENLGEIDARALNTMSLGEGVDLRVGKYGPYIEKAIEDGDPLRANVPVELTPDELTLEKAKELLEKGKDDGRILGVHPDTGKEIVAKNGRFGPYVSEVLPEDSPKTAKPKTASLFKNMDLSTISLDQAVELLSLPRDVGPDAEGTMITAHNGKFGPYLKKGSDSRSLETEEQLLKITVEEAEAIFAQPKRRGRAAAAAPLKEFGEDPISKKPVVLKNGRFGHYVTDGEINASLRVADNIETISPERAFELLEMRREKLKNDPPKKSTRKAPAKKTTAAKKTTTTRKPAAKKTTTRRAPAKKATEESGS</sequence>
<dbReference type="PROSITE" id="PS52039">
    <property type="entry name" value="TOPO_IA_2"/>
    <property type="match status" value="1"/>
</dbReference>
<dbReference type="InterPro" id="IPR003601">
    <property type="entry name" value="Topo_IA_2"/>
</dbReference>
<feature type="region of interest" description="Disordered" evidence="9">
    <location>
        <begin position="859"/>
        <end position="912"/>
    </location>
</feature>
<evidence type="ECO:0000256" key="1">
    <source>
        <dbReference type="ARBA" id="ARBA00000213"/>
    </source>
</evidence>
<comment type="subunit">
    <text evidence="8">Monomer.</text>
</comment>
<feature type="site" description="Interaction with DNA" evidence="8">
    <location>
        <position position="166"/>
    </location>
</feature>
<feature type="site" description="Interaction with DNA" evidence="8">
    <location>
        <position position="327"/>
    </location>
</feature>
<dbReference type="GO" id="GO:0003917">
    <property type="term" value="F:DNA topoisomerase type I (single strand cut, ATP-independent) activity"/>
    <property type="evidence" value="ECO:0007669"/>
    <property type="project" value="UniProtKB-UniRule"/>
</dbReference>
<dbReference type="Gene3D" id="1.10.290.10">
    <property type="entry name" value="Topoisomerase I, domain 4"/>
    <property type="match status" value="1"/>
</dbReference>